<dbReference type="InterPro" id="IPR040815">
    <property type="entry name" value="Nas2_N"/>
</dbReference>
<evidence type="ECO:0000256" key="1">
    <source>
        <dbReference type="ARBA" id="ARBA00005256"/>
    </source>
</evidence>
<evidence type="ECO:0000259" key="5">
    <source>
        <dbReference type="Pfam" id="PF18265"/>
    </source>
</evidence>
<dbReference type="InterPro" id="IPR035269">
    <property type="entry name" value="PSMD9"/>
</dbReference>
<feature type="domain" description="PDZ" evidence="4">
    <location>
        <begin position="87"/>
        <end position="140"/>
    </location>
</feature>
<dbReference type="Gene3D" id="2.30.42.10">
    <property type="match status" value="1"/>
</dbReference>
<dbReference type="PANTHER" id="PTHR12651:SF1">
    <property type="entry name" value="26S PROTEASOME NON-ATPASE REGULATORY SUBUNIT 9"/>
    <property type="match status" value="1"/>
</dbReference>
<dbReference type="Pfam" id="PF17820">
    <property type="entry name" value="PDZ_6"/>
    <property type="match status" value="1"/>
</dbReference>
<evidence type="ECO:0000256" key="2">
    <source>
        <dbReference type="ARBA" id="ARBA00023186"/>
    </source>
</evidence>
<dbReference type="GO" id="GO:0070682">
    <property type="term" value="P:proteasome regulatory particle assembly"/>
    <property type="evidence" value="ECO:0007669"/>
    <property type="project" value="InterPro"/>
</dbReference>
<dbReference type="SUPFAM" id="SSF50156">
    <property type="entry name" value="PDZ domain-like"/>
    <property type="match status" value="1"/>
</dbReference>
<gene>
    <name evidence="6" type="primary">NAS2</name>
    <name evidence="6" type="ORF">MVES_002051</name>
</gene>
<dbReference type="EMBL" id="KZ454990">
    <property type="protein sequence ID" value="PKI84029.1"/>
    <property type="molecule type" value="Genomic_DNA"/>
</dbReference>
<name>A0A2N1JBW3_9BASI</name>
<dbReference type="AlphaFoldDB" id="A0A2N1JBW3"/>
<proteinExistence type="inferred from homology"/>
<evidence type="ECO:0000313" key="7">
    <source>
        <dbReference type="Proteomes" id="UP000232875"/>
    </source>
</evidence>
<accession>A0A2N1JBW3</accession>
<dbReference type="OrthoDB" id="72325at2759"/>
<dbReference type="InterPro" id="IPR041489">
    <property type="entry name" value="PDZ_6"/>
</dbReference>
<dbReference type="Proteomes" id="UP000232875">
    <property type="component" value="Unassembled WGS sequence"/>
</dbReference>
<dbReference type="GO" id="GO:0005634">
    <property type="term" value="C:nucleus"/>
    <property type="evidence" value="ECO:0007669"/>
    <property type="project" value="TreeGrafter"/>
</dbReference>
<reference evidence="6 7" key="1">
    <citation type="submission" date="2017-10" db="EMBL/GenBank/DDBJ databases">
        <title>A novel species of cold-tolerant Malassezia isolated from bats.</title>
        <authorList>
            <person name="Lorch J.M."/>
            <person name="Palmer J.M."/>
            <person name="Vanderwolf K.J."/>
            <person name="Schmidt K.Z."/>
            <person name="Verant M.L."/>
            <person name="Weller T.J."/>
            <person name="Blehert D.S."/>
        </authorList>
    </citation>
    <scope>NUCLEOTIDE SEQUENCE [LARGE SCALE GENOMIC DNA]</scope>
    <source>
        <strain evidence="6 7">NWHC:44797-103</strain>
    </source>
</reference>
<feature type="domain" description="Nas2 N-terminal" evidence="5">
    <location>
        <begin position="1"/>
        <end position="46"/>
    </location>
</feature>
<dbReference type="FunFam" id="2.30.42.10:FF:000107">
    <property type="entry name" value="26S proteasome non-ATPase regulatory subunit 9"/>
    <property type="match status" value="1"/>
</dbReference>
<dbReference type="InterPro" id="IPR036034">
    <property type="entry name" value="PDZ_sf"/>
</dbReference>
<dbReference type="STRING" id="2020962.A0A2N1JBW3"/>
<evidence type="ECO:0000256" key="3">
    <source>
        <dbReference type="ARBA" id="ARBA00068021"/>
    </source>
</evidence>
<dbReference type="GO" id="GO:0005737">
    <property type="term" value="C:cytoplasm"/>
    <property type="evidence" value="ECO:0007669"/>
    <property type="project" value="TreeGrafter"/>
</dbReference>
<evidence type="ECO:0000259" key="4">
    <source>
        <dbReference type="Pfam" id="PF17820"/>
    </source>
</evidence>
<comment type="similarity">
    <text evidence="1">Belongs to the proteasome subunit p27 family.</text>
</comment>
<sequence>MSSPLVDREGFPISGIDIIAIRSARHRIHVLINDRAEVNAKLTELLSIALPEHNANSTLRSGHHMVNAYDDEHNLAPPQAAARPIAVRSVTPGSPASQAGLCAGDTVFSFGDIRPLSSARFQELPSRVQEGVPISMEIQRTSPQGQREMLQLVLTPSSSWNGRGMLGCHLVVA</sequence>
<protein>
    <recommendedName>
        <fullName evidence="3">Probable 26S proteasome regulatory subunit p27</fullName>
    </recommendedName>
</protein>
<evidence type="ECO:0000313" key="6">
    <source>
        <dbReference type="EMBL" id="PKI84029.1"/>
    </source>
</evidence>
<organism evidence="6 7">
    <name type="scientific">Malassezia vespertilionis</name>
    <dbReference type="NCBI Taxonomy" id="2020962"/>
    <lineage>
        <taxon>Eukaryota</taxon>
        <taxon>Fungi</taxon>
        <taxon>Dikarya</taxon>
        <taxon>Basidiomycota</taxon>
        <taxon>Ustilaginomycotina</taxon>
        <taxon>Malasseziomycetes</taxon>
        <taxon>Malasseziales</taxon>
        <taxon>Malasseziaceae</taxon>
        <taxon>Malassezia</taxon>
    </lineage>
</organism>
<dbReference type="PANTHER" id="PTHR12651">
    <property type="entry name" value="26S PROTEASOME NON-ATPASE REGULATORY SUBUNIT 9"/>
    <property type="match status" value="1"/>
</dbReference>
<keyword evidence="7" id="KW-1185">Reference proteome</keyword>
<keyword evidence="2" id="KW-0143">Chaperone</keyword>
<dbReference type="Gene3D" id="6.10.140.1710">
    <property type="match status" value="1"/>
</dbReference>
<dbReference type="Pfam" id="PF18265">
    <property type="entry name" value="Nas2_N"/>
    <property type="match status" value="1"/>
</dbReference>